<feature type="chain" id="PRO_5039588855" description="Amidohydrolase-related domain-containing protein" evidence="1">
    <location>
        <begin position="32"/>
        <end position="458"/>
    </location>
</feature>
<keyword evidence="1" id="KW-0732">Signal</keyword>
<dbReference type="InterPro" id="IPR006680">
    <property type="entry name" value="Amidohydro-rel"/>
</dbReference>
<dbReference type="RefSeq" id="WP_113690897.1">
    <property type="nucleotide sequence ID" value="NZ_CP015163.1"/>
</dbReference>
<evidence type="ECO:0000256" key="1">
    <source>
        <dbReference type="SAM" id="SignalP"/>
    </source>
</evidence>
<feature type="signal peptide" evidence="1">
    <location>
        <begin position="1"/>
        <end position="31"/>
    </location>
</feature>
<dbReference type="Proteomes" id="UP000250434">
    <property type="component" value="Chromosome"/>
</dbReference>
<dbReference type="SUPFAM" id="SSF51338">
    <property type="entry name" value="Composite domain of metallo-dependent hydrolases"/>
    <property type="match status" value="1"/>
</dbReference>
<dbReference type="InterPro" id="IPR006311">
    <property type="entry name" value="TAT_signal"/>
</dbReference>
<evidence type="ECO:0000313" key="4">
    <source>
        <dbReference type="Proteomes" id="UP000250434"/>
    </source>
</evidence>
<proteinExistence type="predicted"/>
<dbReference type="Gene3D" id="2.30.40.10">
    <property type="entry name" value="Urease, subunit C, domain 1"/>
    <property type="match status" value="1"/>
</dbReference>
<evidence type="ECO:0000313" key="3">
    <source>
        <dbReference type="EMBL" id="AXB41625.1"/>
    </source>
</evidence>
<dbReference type="Pfam" id="PF01979">
    <property type="entry name" value="Amidohydro_1"/>
    <property type="match status" value="1"/>
</dbReference>
<dbReference type="InterPro" id="IPR051781">
    <property type="entry name" value="Metallo-dep_Hydrolase"/>
</dbReference>
<feature type="domain" description="Amidohydrolase-related" evidence="2">
    <location>
        <begin position="95"/>
        <end position="449"/>
    </location>
</feature>
<sequence>MCHLHARPSAPTGARTLGRRALLAGAGGALAATALAPIAAAAPPRTWAITGATVFDGSRTLPEATVLITGDRIVQVGRHVPVPPGAEVVDGRGRFVMPGLIDAHQHLGGSTAAERAANLSKLLAFGYTTVFDPFGSLADFAVLKAHSAAPDAPSPRYLGTGPMLGSPGGWGDFDMPETTVVVTGPDHAFEVVDGLAAAGVDAIKAANDDWFWGRSPLLKTMPIDTQEAIVRAARRRGLKVFFHAPAKRLAAQALEAGAAGLLHGVLDEPVDRDFLRLLGRTGASYVSTMMIFEVFGDVVGTVGRQQAYDRRGLVPAATYDNLRGPEAIAAIESTVDPAAMRAHLVHLRANAEPVARSGANVTFGTDGGSFGEALGIAGHLELVLNGEAGLSPREVLSGATLGAARMLGRHDRGCLAPGKLADLVLLSADPLADLTNLHFVDQVVRGGRLFQAADLRAA</sequence>
<gene>
    <name evidence="3" type="ORF">A4R43_03075</name>
</gene>
<dbReference type="SUPFAM" id="SSF51556">
    <property type="entry name" value="Metallo-dependent hydrolases"/>
    <property type="match status" value="1"/>
</dbReference>
<name>A0A344L0Q1_9PSEU</name>
<dbReference type="EMBL" id="CP015163">
    <property type="protein sequence ID" value="AXB41625.1"/>
    <property type="molecule type" value="Genomic_DNA"/>
</dbReference>
<dbReference type="InterPro" id="IPR032466">
    <property type="entry name" value="Metal_Hydrolase"/>
</dbReference>
<keyword evidence="4" id="KW-1185">Reference proteome</keyword>
<dbReference type="KEGG" id="aab:A4R43_03075"/>
<dbReference type="PANTHER" id="PTHR43135">
    <property type="entry name" value="ALPHA-D-RIBOSE 1-METHYLPHOSPHONATE 5-TRIPHOSPHATE DIPHOSPHATASE"/>
    <property type="match status" value="1"/>
</dbReference>
<dbReference type="Gene3D" id="3.20.20.140">
    <property type="entry name" value="Metal-dependent hydrolases"/>
    <property type="match status" value="1"/>
</dbReference>
<dbReference type="OrthoDB" id="3514520at2"/>
<organism evidence="3 4">
    <name type="scientific">Amycolatopsis albispora</name>
    <dbReference type="NCBI Taxonomy" id="1804986"/>
    <lineage>
        <taxon>Bacteria</taxon>
        <taxon>Bacillati</taxon>
        <taxon>Actinomycetota</taxon>
        <taxon>Actinomycetes</taxon>
        <taxon>Pseudonocardiales</taxon>
        <taxon>Pseudonocardiaceae</taxon>
        <taxon>Amycolatopsis</taxon>
    </lineage>
</organism>
<evidence type="ECO:0000259" key="2">
    <source>
        <dbReference type="Pfam" id="PF01979"/>
    </source>
</evidence>
<protein>
    <recommendedName>
        <fullName evidence="2">Amidohydrolase-related domain-containing protein</fullName>
    </recommendedName>
</protein>
<reference evidence="3 4" key="1">
    <citation type="submission" date="2016-04" db="EMBL/GenBank/DDBJ databases">
        <title>Complete genome sequence and analysis of deep-sea sediment isolate, Amycolatopsis sp. WP1.</title>
        <authorList>
            <person name="Wang H."/>
            <person name="Chen S."/>
            <person name="Wu Q."/>
        </authorList>
    </citation>
    <scope>NUCLEOTIDE SEQUENCE [LARGE SCALE GENOMIC DNA]</scope>
    <source>
        <strain evidence="3 4">WP1</strain>
    </source>
</reference>
<dbReference type="AlphaFoldDB" id="A0A344L0Q1"/>
<accession>A0A344L0Q1</accession>
<dbReference type="PANTHER" id="PTHR43135:SF3">
    <property type="entry name" value="ALPHA-D-RIBOSE 1-METHYLPHOSPHONATE 5-TRIPHOSPHATE DIPHOSPHATASE"/>
    <property type="match status" value="1"/>
</dbReference>
<dbReference type="PROSITE" id="PS51318">
    <property type="entry name" value="TAT"/>
    <property type="match status" value="1"/>
</dbReference>
<dbReference type="InterPro" id="IPR011059">
    <property type="entry name" value="Metal-dep_hydrolase_composite"/>
</dbReference>
<dbReference type="GO" id="GO:0016810">
    <property type="term" value="F:hydrolase activity, acting on carbon-nitrogen (but not peptide) bonds"/>
    <property type="evidence" value="ECO:0007669"/>
    <property type="project" value="InterPro"/>
</dbReference>